<dbReference type="InterPro" id="IPR046947">
    <property type="entry name" value="LytR-like"/>
</dbReference>
<evidence type="ECO:0000313" key="5">
    <source>
        <dbReference type="Proteomes" id="UP000245647"/>
    </source>
</evidence>
<dbReference type="InterPro" id="IPR011006">
    <property type="entry name" value="CheY-like_superfamily"/>
</dbReference>
<evidence type="ECO:0000259" key="3">
    <source>
        <dbReference type="PROSITE" id="PS50930"/>
    </source>
</evidence>
<dbReference type="AlphaFoldDB" id="A0A2U2PH94"/>
<dbReference type="RefSeq" id="WP_109415606.1">
    <property type="nucleotide sequence ID" value="NZ_QEAS01000007.1"/>
</dbReference>
<dbReference type="PANTHER" id="PTHR37299">
    <property type="entry name" value="TRANSCRIPTIONAL REGULATOR-RELATED"/>
    <property type="match status" value="1"/>
</dbReference>
<name>A0A2U2PH94_9SPHI</name>
<dbReference type="Pfam" id="PF00072">
    <property type="entry name" value="Response_reg"/>
    <property type="match status" value="1"/>
</dbReference>
<gene>
    <name evidence="4" type="ORF">DDR33_09820</name>
</gene>
<dbReference type="SMART" id="SM00448">
    <property type="entry name" value="REC"/>
    <property type="match status" value="1"/>
</dbReference>
<dbReference type="PANTHER" id="PTHR37299:SF1">
    <property type="entry name" value="STAGE 0 SPORULATION PROTEIN A HOMOLOG"/>
    <property type="match status" value="1"/>
</dbReference>
<organism evidence="4 5">
    <name type="scientific">Pararcticibacter amylolyticus</name>
    <dbReference type="NCBI Taxonomy" id="2173175"/>
    <lineage>
        <taxon>Bacteria</taxon>
        <taxon>Pseudomonadati</taxon>
        <taxon>Bacteroidota</taxon>
        <taxon>Sphingobacteriia</taxon>
        <taxon>Sphingobacteriales</taxon>
        <taxon>Sphingobacteriaceae</taxon>
        <taxon>Pararcticibacter</taxon>
    </lineage>
</organism>
<feature type="domain" description="Response regulatory" evidence="2">
    <location>
        <begin position="2"/>
        <end position="114"/>
    </location>
</feature>
<reference evidence="4 5" key="1">
    <citation type="submission" date="2018-04" db="EMBL/GenBank/DDBJ databases">
        <title>Pedobacter chongqingensis sp. nov., isolated from a rottenly hemp rope.</title>
        <authorList>
            <person name="Cai Y."/>
        </authorList>
    </citation>
    <scope>NUCLEOTIDE SEQUENCE [LARGE SCALE GENOMIC DNA]</scope>
    <source>
        <strain evidence="4 5">FJ4-8</strain>
    </source>
</reference>
<dbReference type="GO" id="GO:0003677">
    <property type="term" value="F:DNA binding"/>
    <property type="evidence" value="ECO:0007669"/>
    <property type="project" value="InterPro"/>
</dbReference>
<dbReference type="Gene3D" id="3.40.50.2300">
    <property type="match status" value="1"/>
</dbReference>
<dbReference type="GO" id="GO:0000156">
    <property type="term" value="F:phosphorelay response regulator activity"/>
    <property type="evidence" value="ECO:0007669"/>
    <property type="project" value="InterPro"/>
</dbReference>
<keyword evidence="5" id="KW-1185">Reference proteome</keyword>
<proteinExistence type="predicted"/>
<dbReference type="InterPro" id="IPR001789">
    <property type="entry name" value="Sig_transdc_resp-reg_receiver"/>
</dbReference>
<dbReference type="InterPro" id="IPR007492">
    <property type="entry name" value="LytTR_DNA-bd_dom"/>
</dbReference>
<keyword evidence="1" id="KW-0597">Phosphoprotein</keyword>
<dbReference type="PROSITE" id="PS50110">
    <property type="entry name" value="RESPONSE_REGULATORY"/>
    <property type="match status" value="1"/>
</dbReference>
<comment type="caution">
    <text evidence="4">The sequence shown here is derived from an EMBL/GenBank/DDBJ whole genome shotgun (WGS) entry which is preliminary data.</text>
</comment>
<dbReference type="SMART" id="SM00850">
    <property type="entry name" value="LytTR"/>
    <property type="match status" value="1"/>
</dbReference>
<dbReference type="Pfam" id="PF04397">
    <property type="entry name" value="LytTR"/>
    <property type="match status" value="1"/>
</dbReference>
<sequence>MTCYIVDDEFHAIEILEEYIGKTDGLKLIGTTTNPLHALSEIGKTHFPDVIFADVDMPQLSGLEFAGYVSVYSLIIFTTAHPRFAVQAFEKEAFDFLVKPVQYQRFLKSIQKARKHLASKETASPPKEEDFFFAKSEFKGKIIRFEFAEIVFVKSEGNYIEINLENEKHLVYLTMAEIEQFLPEEHFSRVHKSTIINNRKIKAVEGNRIFLVNGEKIDIGTTFRIPFLEKLSKRLLNSKRKI</sequence>
<protein>
    <recommendedName>
        <fullName evidence="6">DNA-binding response regulator</fullName>
    </recommendedName>
</protein>
<evidence type="ECO:0000259" key="2">
    <source>
        <dbReference type="PROSITE" id="PS50110"/>
    </source>
</evidence>
<feature type="modified residue" description="4-aspartylphosphate" evidence="1">
    <location>
        <position position="54"/>
    </location>
</feature>
<dbReference type="PROSITE" id="PS50930">
    <property type="entry name" value="HTH_LYTTR"/>
    <property type="match status" value="1"/>
</dbReference>
<accession>A0A2U2PH94</accession>
<evidence type="ECO:0008006" key="6">
    <source>
        <dbReference type="Google" id="ProtNLM"/>
    </source>
</evidence>
<evidence type="ECO:0000256" key="1">
    <source>
        <dbReference type="PROSITE-ProRule" id="PRU00169"/>
    </source>
</evidence>
<dbReference type="EMBL" id="QEAS01000007">
    <property type="protein sequence ID" value="PWG80750.1"/>
    <property type="molecule type" value="Genomic_DNA"/>
</dbReference>
<evidence type="ECO:0000313" key="4">
    <source>
        <dbReference type="EMBL" id="PWG80750.1"/>
    </source>
</evidence>
<dbReference type="Proteomes" id="UP000245647">
    <property type="component" value="Unassembled WGS sequence"/>
</dbReference>
<dbReference type="Gene3D" id="2.40.50.1020">
    <property type="entry name" value="LytTr DNA-binding domain"/>
    <property type="match status" value="1"/>
</dbReference>
<dbReference type="OrthoDB" id="9787344at2"/>
<feature type="domain" description="HTH LytTR-type" evidence="3">
    <location>
        <begin position="139"/>
        <end position="205"/>
    </location>
</feature>
<dbReference type="SUPFAM" id="SSF52172">
    <property type="entry name" value="CheY-like"/>
    <property type="match status" value="1"/>
</dbReference>